<sequence>MPDDLGLDDALWTWRSVQALAFRTCKSEMSRWTVMRHVRDWGFAPPAANGAGNSERSRNGMTRRAAGRSLYEVASGDLVHAAWMARADNVVLWAFGRRGEAAFATYAAPLAAADIIDFLERLRRHAGVPILVHGPSSLVARNELGGWLASRAREILLQATTIRPVTNSGAGRNDGERK</sequence>
<dbReference type="Proteomes" id="UP000551709">
    <property type="component" value="Plasmid pBb1S5a"/>
</dbReference>
<protein>
    <submittedName>
        <fullName evidence="1">Uncharacterized protein</fullName>
    </submittedName>
</protein>
<name>A0A8T5VJD7_9BRAD</name>
<evidence type="ECO:0000313" key="2">
    <source>
        <dbReference type="Proteomes" id="UP000551709"/>
    </source>
</evidence>
<evidence type="ECO:0000313" key="1">
    <source>
        <dbReference type="EMBL" id="UPT92167.1"/>
    </source>
</evidence>
<organism evidence="1 2">
    <name type="scientific">Bradyrhizobium barranii subsp. apii</name>
    <dbReference type="NCBI Taxonomy" id="2819348"/>
    <lineage>
        <taxon>Bacteria</taxon>
        <taxon>Pseudomonadati</taxon>
        <taxon>Pseudomonadota</taxon>
        <taxon>Alphaproteobacteria</taxon>
        <taxon>Hyphomicrobiales</taxon>
        <taxon>Nitrobacteraceae</taxon>
        <taxon>Bradyrhizobium</taxon>
        <taxon>Bradyrhizobium barranii</taxon>
    </lineage>
</organism>
<dbReference type="RefSeq" id="WP_224581173.1">
    <property type="nucleotide sequence ID" value="NZ_CP096256.1"/>
</dbReference>
<geneLocation type="plasmid" evidence="1 2">
    <name>pBb1S5a</name>
</geneLocation>
<reference evidence="1" key="2">
    <citation type="submission" date="2022-04" db="EMBL/GenBank/DDBJ databases">
        <authorList>
            <person name="Bromfield E.S.P."/>
            <person name="Cloutier S."/>
        </authorList>
    </citation>
    <scope>NUCLEOTIDE SEQUENCE</scope>
    <source>
        <strain evidence="1">1S5</strain>
        <plasmid evidence="1">pBb1S5a</plasmid>
    </source>
</reference>
<keyword evidence="1" id="KW-0614">Plasmid</keyword>
<reference evidence="1" key="1">
    <citation type="journal article" date="2017" name="Syst. Appl. Microbiol.">
        <title>Soybeans inoculated with root zone soils of Canadian native legumes harbour diverse and novel Bradyrhizobium spp. that possess agricultural potential.</title>
        <authorList>
            <person name="Bromfield E.S.P."/>
            <person name="Cloutier S."/>
            <person name="Tambong J.T."/>
            <person name="Tran Thi T.V."/>
        </authorList>
    </citation>
    <scope>NUCLEOTIDE SEQUENCE</scope>
    <source>
        <strain evidence="1">1S5</strain>
    </source>
</reference>
<gene>
    <name evidence="1" type="ORF">HAP41_0000048790</name>
</gene>
<dbReference type="EMBL" id="CP096256">
    <property type="protein sequence ID" value="UPT92167.1"/>
    <property type="molecule type" value="Genomic_DNA"/>
</dbReference>
<accession>A0A8T5VJD7</accession>
<proteinExistence type="predicted"/>
<dbReference type="AlphaFoldDB" id="A0A8T5VJD7"/>